<dbReference type="InterPro" id="IPR015956">
    <property type="entry name" value="Peniciliin-bd_prot_C_sf"/>
</dbReference>
<dbReference type="SUPFAM" id="SSF69189">
    <property type="entry name" value="Penicillin-binding protein associated domain"/>
    <property type="match status" value="1"/>
</dbReference>
<dbReference type="PANTHER" id="PTHR21581:SF6">
    <property type="entry name" value="TRAFFICKING PROTEIN PARTICLE COMPLEX SUBUNIT 12"/>
    <property type="match status" value="1"/>
</dbReference>
<keyword evidence="11" id="KW-0961">Cell wall biogenesis/degradation</keyword>
<evidence type="ECO:0000256" key="9">
    <source>
        <dbReference type="ARBA" id="ARBA00022960"/>
    </source>
</evidence>
<evidence type="ECO:0000256" key="12">
    <source>
        <dbReference type="ARBA" id="ARBA00034000"/>
    </source>
</evidence>
<dbReference type="Gene3D" id="2.60.410.10">
    <property type="entry name" value="D-Ala-D-Ala carboxypeptidase, C-terminal domain"/>
    <property type="match status" value="1"/>
</dbReference>
<evidence type="ECO:0000313" key="17">
    <source>
        <dbReference type="Proteomes" id="UP000245252"/>
    </source>
</evidence>
<comment type="function">
    <text evidence="1">Removes C-terminal D-alanyl residues from sugar-peptide cell wall precursors.</text>
</comment>
<dbReference type="Gene3D" id="3.40.710.10">
    <property type="entry name" value="DD-peptidase/beta-lactamase superfamily"/>
    <property type="match status" value="1"/>
</dbReference>
<sequence>MRTVLQFLVICLLWFGPALAATAPNGAAFETKAKQIYMIEASTGTVIIAKDEDVPVSPASLAKLMTMEIVFDALRKGEIQPTTEYAVSEHAWRTGGAPSRTSTMFAALKSRVSVLDLIQGVTVQLANDACIILAEGMTGSEDAFAERMTKRAREIGLPSATFANPTGLPDPRSKISMRELVTLTRHIQSTYPEFFPYYAQAEFEWNKIRQRNRNPLVGANIGVDGFATGFAEGEGYSIVATVNRDGKRLFLAMGGLANEKERLEEARRILDWGISNFQTKRIFADGEVIGAASVYGGEQSKVDLVARAPVDVFVPINNPERLAARIVYRWPLKAPVENGFQAGTLRVFSGERLLRELPLYTAAAVGQGTLVSRATDAVLELMFFWL</sequence>
<dbReference type="GO" id="GO:0006508">
    <property type="term" value="P:proteolysis"/>
    <property type="evidence" value="ECO:0007669"/>
    <property type="project" value="UniProtKB-KW"/>
</dbReference>
<dbReference type="GO" id="GO:0008360">
    <property type="term" value="P:regulation of cell shape"/>
    <property type="evidence" value="ECO:0007669"/>
    <property type="project" value="UniProtKB-KW"/>
</dbReference>
<dbReference type="AlphaFoldDB" id="A0A2U2DIR3"/>
<evidence type="ECO:0000256" key="11">
    <source>
        <dbReference type="ARBA" id="ARBA00023316"/>
    </source>
</evidence>
<comment type="pathway">
    <text evidence="2">Cell wall biogenesis; peptidoglycan biosynthesis.</text>
</comment>
<protein>
    <recommendedName>
        <fullName evidence="4">serine-type D-Ala-D-Ala carboxypeptidase</fullName>
        <ecNumber evidence="4">3.4.16.4</ecNumber>
    </recommendedName>
</protein>
<dbReference type="InterPro" id="IPR012338">
    <property type="entry name" value="Beta-lactam/transpept-like"/>
</dbReference>
<dbReference type="OrthoDB" id="9795979at2"/>
<evidence type="ECO:0000256" key="2">
    <source>
        <dbReference type="ARBA" id="ARBA00004752"/>
    </source>
</evidence>
<dbReference type="Proteomes" id="UP000245252">
    <property type="component" value="Unassembled WGS sequence"/>
</dbReference>
<evidence type="ECO:0000313" key="16">
    <source>
        <dbReference type="EMBL" id="PWE53195.1"/>
    </source>
</evidence>
<comment type="caution">
    <text evidence="16">The sequence shown here is derived from an EMBL/GenBank/DDBJ whole genome shotgun (WGS) entry which is preliminary data.</text>
</comment>
<evidence type="ECO:0000259" key="15">
    <source>
        <dbReference type="SMART" id="SM00936"/>
    </source>
</evidence>
<dbReference type="Pfam" id="PF00768">
    <property type="entry name" value="Peptidase_S11"/>
    <property type="match status" value="1"/>
</dbReference>
<feature type="domain" description="Peptidase S11 D-Ala-D-Ala carboxypeptidase A C-terminal" evidence="15">
    <location>
        <begin position="277"/>
        <end position="367"/>
    </location>
</feature>
<reference evidence="16 17" key="1">
    <citation type="submission" date="2018-05" db="EMBL/GenBank/DDBJ databases">
        <title>The draft genome of strain NS-104.</title>
        <authorList>
            <person name="Hang P."/>
            <person name="Jiang J."/>
        </authorList>
    </citation>
    <scope>NUCLEOTIDE SEQUENCE [LARGE SCALE GENOMIC DNA]</scope>
    <source>
        <strain evidence="16 17">NS-104</strain>
    </source>
</reference>
<dbReference type="InterPro" id="IPR037167">
    <property type="entry name" value="Peptidase_S11_C_sf"/>
</dbReference>
<evidence type="ECO:0000256" key="5">
    <source>
        <dbReference type="ARBA" id="ARBA00022645"/>
    </source>
</evidence>
<feature type="chain" id="PRO_5015613413" description="serine-type D-Ala-D-Ala carboxypeptidase" evidence="14">
    <location>
        <begin position="21"/>
        <end position="386"/>
    </location>
</feature>
<dbReference type="InterPro" id="IPR001967">
    <property type="entry name" value="Peptidase_S11_N"/>
</dbReference>
<evidence type="ECO:0000256" key="8">
    <source>
        <dbReference type="ARBA" id="ARBA00022801"/>
    </source>
</evidence>
<organism evidence="16 17">
    <name type="scientific">Metarhizobium album</name>
    <dbReference type="NCBI Taxonomy" id="2182425"/>
    <lineage>
        <taxon>Bacteria</taxon>
        <taxon>Pseudomonadati</taxon>
        <taxon>Pseudomonadota</taxon>
        <taxon>Alphaproteobacteria</taxon>
        <taxon>Hyphomicrobiales</taxon>
        <taxon>Rhizobiaceae</taxon>
        <taxon>Metarhizobium</taxon>
    </lineage>
</organism>
<dbReference type="PANTHER" id="PTHR21581">
    <property type="entry name" value="D-ALANYL-D-ALANINE CARBOXYPEPTIDASE"/>
    <property type="match status" value="1"/>
</dbReference>
<feature type="signal peptide" evidence="14">
    <location>
        <begin position="1"/>
        <end position="20"/>
    </location>
</feature>
<dbReference type="EMBL" id="QFBC01000017">
    <property type="protein sequence ID" value="PWE53195.1"/>
    <property type="molecule type" value="Genomic_DNA"/>
</dbReference>
<keyword evidence="9" id="KW-0133">Cell shape</keyword>
<dbReference type="Pfam" id="PF07943">
    <property type="entry name" value="PBP5_C"/>
    <property type="match status" value="1"/>
</dbReference>
<keyword evidence="7 14" id="KW-0732">Signal</keyword>
<dbReference type="InterPro" id="IPR018044">
    <property type="entry name" value="Peptidase_S11"/>
</dbReference>
<dbReference type="PRINTS" id="PR00725">
    <property type="entry name" value="DADACBPTASE1"/>
</dbReference>
<evidence type="ECO:0000256" key="4">
    <source>
        <dbReference type="ARBA" id="ARBA00012448"/>
    </source>
</evidence>
<keyword evidence="10" id="KW-0573">Peptidoglycan synthesis</keyword>
<evidence type="ECO:0000256" key="6">
    <source>
        <dbReference type="ARBA" id="ARBA00022670"/>
    </source>
</evidence>
<accession>A0A2U2DIR3</accession>
<dbReference type="EC" id="3.4.16.4" evidence="4"/>
<evidence type="ECO:0000256" key="7">
    <source>
        <dbReference type="ARBA" id="ARBA00022729"/>
    </source>
</evidence>
<dbReference type="InterPro" id="IPR012907">
    <property type="entry name" value="Peptidase_S11_C"/>
</dbReference>
<proteinExistence type="inferred from homology"/>
<keyword evidence="5 16" id="KW-0121">Carboxypeptidase</keyword>
<gene>
    <name evidence="16" type="ORF">DEM27_26365</name>
</gene>
<dbReference type="GO" id="GO:0071555">
    <property type="term" value="P:cell wall organization"/>
    <property type="evidence" value="ECO:0007669"/>
    <property type="project" value="UniProtKB-KW"/>
</dbReference>
<comment type="similarity">
    <text evidence="3 13">Belongs to the peptidase S11 family.</text>
</comment>
<dbReference type="GO" id="GO:0009252">
    <property type="term" value="P:peptidoglycan biosynthetic process"/>
    <property type="evidence" value="ECO:0007669"/>
    <property type="project" value="UniProtKB-UniPathway"/>
</dbReference>
<evidence type="ECO:0000256" key="10">
    <source>
        <dbReference type="ARBA" id="ARBA00022984"/>
    </source>
</evidence>
<keyword evidence="17" id="KW-1185">Reference proteome</keyword>
<evidence type="ECO:0000256" key="1">
    <source>
        <dbReference type="ARBA" id="ARBA00003217"/>
    </source>
</evidence>
<dbReference type="UniPathway" id="UPA00219"/>
<evidence type="ECO:0000256" key="14">
    <source>
        <dbReference type="SAM" id="SignalP"/>
    </source>
</evidence>
<evidence type="ECO:0000256" key="13">
    <source>
        <dbReference type="RuleBase" id="RU004016"/>
    </source>
</evidence>
<name>A0A2U2DIR3_9HYPH</name>
<keyword evidence="8" id="KW-0378">Hydrolase</keyword>
<dbReference type="SMART" id="SM00936">
    <property type="entry name" value="PBP5_C"/>
    <property type="match status" value="1"/>
</dbReference>
<evidence type="ECO:0000256" key="3">
    <source>
        <dbReference type="ARBA" id="ARBA00007164"/>
    </source>
</evidence>
<dbReference type="SUPFAM" id="SSF56601">
    <property type="entry name" value="beta-lactamase/transpeptidase-like"/>
    <property type="match status" value="1"/>
</dbReference>
<keyword evidence="6" id="KW-0645">Protease</keyword>
<comment type="catalytic activity">
    <reaction evidence="12">
        <text>Preferential cleavage: (Ac)2-L-Lys-D-Ala-|-D-Ala. Also transpeptidation of peptidyl-alanyl moieties that are N-acyl substituents of D-alanine.</text>
        <dbReference type="EC" id="3.4.16.4"/>
    </reaction>
</comment>
<dbReference type="GO" id="GO:0009002">
    <property type="term" value="F:serine-type D-Ala-D-Ala carboxypeptidase activity"/>
    <property type="evidence" value="ECO:0007669"/>
    <property type="project" value="UniProtKB-EC"/>
</dbReference>